<feature type="compositionally biased region" description="Pro residues" evidence="1">
    <location>
        <begin position="154"/>
        <end position="182"/>
    </location>
</feature>
<protein>
    <submittedName>
        <fullName evidence="2">Uncharacterized protein</fullName>
    </submittedName>
</protein>
<dbReference type="Gene3D" id="3.90.226.10">
    <property type="entry name" value="2-enoyl-CoA Hydratase, Chain A, domain 1"/>
    <property type="match status" value="1"/>
</dbReference>
<dbReference type="InterPro" id="IPR029045">
    <property type="entry name" value="ClpP/crotonase-like_dom_sf"/>
</dbReference>
<keyword evidence="3" id="KW-1185">Reference proteome</keyword>
<name>A0A919CHF1_9GAMM</name>
<evidence type="ECO:0000313" key="3">
    <source>
        <dbReference type="Proteomes" id="UP000644693"/>
    </source>
</evidence>
<feature type="region of interest" description="Disordered" evidence="1">
    <location>
        <begin position="153"/>
        <end position="182"/>
    </location>
</feature>
<dbReference type="EMBL" id="BMYM01000001">
    <property type="protein sequence ID" value="GHD25471.1"/>
    <property type="molecule type" value="Genomic_DNA"/>
</dbReference>
<gene>
    <name evidence="2" type="ORF">GCM10007053_01290</name>
</gene>
<reference evidence="2" key="1">
    <citation type="journal article" date="2014" name="Int. J. Syst. Evol. Microbiol.">
        <title>Complete genome sequence of Corynebacterium casei LMG S-19264T (=DSM 44701T), isolated from a smear-ripened cheese.</title>
        <authorList>
            <consortium name="US DOE Joint Genome Institute (JGI-PGF)"/>
            <person name="Walter F."/>
            <person name="Albersmeier A."/>
            <person name="Kalinowski J."/>
            <person name="Ruckert C."/>
        </authorList>
    </citation>
    <scope>NUCLEOTIDE SEQUENCE</scope>
    <source>
        <strain evidence="2">KCTC 23430</strain>
    </source>
</reference>
<evidence type="ECO:0000256" key="1">
    <source>
        <dbReference type="SAM" id="MobiDB-lite"/>
    </source>
</evidence>
<dbReference type="InterPro" id="IPR023562">
    <property type="entry name" value="ClpP/TepA"/>
</dbReference>
<organism evidence="2 3">
    <name type="scientific">Parahalioglobus pacificus</name>
    <dbReference type="NCBI Taxonomy" id="930806"/>
    <lineage>
        <taxon>Bacteria</taxon>
        <taxon>Pseudomonadati</taxon>
        <taxon>Pseudomonadota</taxon>
        <taxon>Gammaproteobacteria</taxon>
        <taxon>Cellvibrionales</taxon>
        <taxon>Halieaceae</taxon>
        <taxon>Parahalioglobus</taxon>
    </lineage>
</organism>
<comment type="caution">
    <text evidence="2">The sequence shown here is derived from an EMBL/GenBank/DDBJ whole genome shotgun (WGS) entry which is preliminary data.</text>
</comment>
<dbReference type="AlphaFoldDB" id="A0A919CHF1"/>
<dbReference type="Proteomes" id="UP000644693">
    <property type="component" value="Unassembled WGS sequence"/>
</dbReference>
<accession>A0A919CHF1</accession>
<reference evidence="2" key="2">
    <citation type="submission" date="2020-09" db="EMBL/GenBank/DDBJ databases">
        <authorList>
            <person name="Sun Q."/>
            <person name="Kim S."/>
        </authorList>
    </citation>
    <scope>NUCLEOTIDE SEQUENCE</scope>
    <source>
        <strain evidence="2">KCTC 23430</strain>
    </source>
</reference>
<evidence type="ECO:0000313" key="2">
    <source>
        <dbReference type="EMBL" id="GHD25471.1"/>
    </source>
</evidence>
<proteinExistence type="predicted"/>
<dbReference type="SUPFAM" id="SSF52096">
    <property type="entry name" value="ClpP/crotonase"/>
    <property type="match status" value="1"/>
</dbReference>
<sequence>MRDYADLLDQAGNALANIYMKKTGLSLEEVTALLSAETWMDGPECVQKGFADKLAEPVKMAATLNPAMFDVYAALPAKAKKLIRKIEPTAEAKQVEAVLAAKKHREEIDLLVGDFADNEYVAPLIASGEIYKLTPEQAGDFILDAIGKNCAPSAPQPLSPSAPQPLSPSAPQPLSPSAPQPLPATLFMPVTARLFAM</sequence>
<dbReference type="Pfam" id="PF00574">
    <property type="entry name" value="CLP_protease"/>
    <property type="match status" value="1"/>
</dbReference>